<comment type="caution">
    <text evidence="1">The sequence shown here is derived from an EMBL/GenBank/DDBJ whole genome shotgun (WGS) entry which is preliminary data.</text>
</comment>
<keyword evidence="2" id="KW-1185">Reference proteome</keyword>
<name>A0AAV5JB02_9ROSI</name>
<proteinExistence type="predicted"/>
<dbReference type="EMBL" id="BPVZ01000026">
    <property type="protein sequence ID" value="GKV07133.1"/>
    <property type="molecule type" value="Genomic_DNA"/>
</dbReference>
<protein>
    <submittedName>
        <fullName evidence="1">Uncharacterized protein</fullName>
    </submittedName>
</protein>
<dbReference type="Proteomes" id="UP001054252">
    <property type="component" value="Unassembled WGS sequence"/>
</dbReference>
<organism evidence="1 2">
    <name type="scientific">Rubroshorea leprosula</name>
    <dbReference type="NCBI Taxonomy" id="152421"/>
    <lineage>
        <taxon>Eukaryota</taxon>
        <taxon>Viridiplantae</taxon>
        <taxon>Streptophyta</taxon>
        <taxon>Embryophyta</taxon>
        <taxon>Tracheophyta</taxon>
        <taxon>Spermatophyta</taxon>
        <taxon>Magnoliopsida</taxon>
        <taxon>eudicotyledons</taxon>
        <taxon>Gunneridae</taxon>
        <taxon>Pentapetalae</taxon>
        <taxon>rosids</taxon>
        <taxon>malvids</taxon>
        <taxon>Malvales</taxon>
        <taxon>Dipterocarpaceae</taxon>
        <taxon>Rubroshorea</taxon>
    </lineage>
</organism>
<gene>
    <name evidence="1" type="ORF">SLEP1_g18935</name>
</gene>
<reference evidence="1 2" key="1">
    <citation type="journal article" date="2021" name="Commun. Biol.">
        <title>The genome of Shorea leprosula (Dipterocarpaceae) highlights the ecological relevance of drought in aseasonal tropical rainforests.</title>
        <authorList>
            <person name="Ng K.K.S."/>
            <person name="Kobayashi M.J."/>
            <person name="Fawcett J.A."/>
            <person name="Hatakeyama M."/>
            <person name="Paape T."/>
            <person name="Ng C.H."/>
            <person name="Ang C.C."/>
            <person name="Tnah L.H."/>
            <person name="Lee C.T."/>
            <person name="Nishiyama T."/>
            <person name="Sese J."/>
            <person name="O'Brien M.J."/>
            <person name="Copetti D."/>
            <person name="Mohd Noor M.I."/>
            <person name="Ong R.C."/>
            <person name="Putra M."/>
            <person name="Sireger I.Z."/>
            <person name="Indrioko S."/>
            <person name="Kosugi Y."/>
            <person name="Izuno A."/>
            <person name="Isagi Y."/>
            <person name="Lee S.L."/>
            <person name="Shimizu K.K."/>
        </authorList>
    </citation>
    <scope>NUCLEOTIDE SEQUENCE [LARGE SCALE GENOMIC DNA]</scope>
    <source>
        <strain evidence="1">214</strain>
    </source>
</reference>
<dbReference type="AlphaFoldDB" id="A0AAV5JB02"/>
<evidence type="ECO:0000313" key="1">
    <source>
        <dbReference type="EMBL" id="GKV07133.1"/>
    </source>
</evidence>
<accession>A0AAV5JB02</accession>
<sequence length="93" mass="9893">MMPRLLDGFDEVVVGDVPEPKASRKCVVGKGGLGDVAVARDKVVIGGDVVDVDKGKGIWEKGETPRSTWGGKLRIKGGNFGNLWREVKISTTG</sequence>
<evidence type="ECO:0000313" key="2">
    <source>
        <dbReference type="Proteomes" id="UP001054252"/>
    </source>
</evidence>